<dbReference type="EMBL" id="KK108171">
    <property type="protein sequence ID" value="EZA46835.1"/>
    <property type="molecule type" value="Genomic_DNA"/>
</dbReference>
<organism evidence="2 3">
    <name type="scientific">Ooceraea biroi</name>
    <name type="common">Clonal raider ant</name>
    <name type="synonym">Cerapachys biroi</name>
    <dbReference type="NCBI Taxonomy" id="2015173"/>
    <lineage>
        <taxon>Eukaryota</taxon>
        <taxon>Metazoa</taxon>
        <taxon>Ecdysozoa</taxon>
        <taxon>Arthropoda</taxon>
        <taxon>Hexapoda</taxon>
        <taxon>Insecta</taxon>
        <taxon>Pterygota</taxon>
        <taxon>Neoptera</taxon>
        <taxon>Endopterygota</taxon>
        <taxon>Hymenoptera</taxon>
        <taxon>Apocrita</taxon>
        <taxon>Aculeata</taxon>
        <taxon>Formicoidea</taxon>
        <taxon>Formicidae</taxon>
        <taxon>Dorylinae</taxon>
        <taxon>Ooceraea</taxon>
    </lineage>
</organism>
<dbReference type="Proteomes" id="UP000053097">
    <property type="component" value="Unassembled WGS sequence"/>
</dbReference>
<feature type="non-terminal residue" evidence="2">
    <location>
        <position position="1"/>
    </location>
</feature>
<keyword evidence="3" id="KW-1185">Reference proteome</keyword>
<name>A0A026VT41_OOCBI</name>
<reference evidence="2 3" key="1">
    <citation type="journal article" date="2014" name="Curr. Biol.">
        <title>The genome of the clonal raider ant Cerapachys biroi.</title>
        <authorList>
            <person name="Oxley P.R."/>
            <person name="Ji L."/>
            <person name="Fetter-Pruneda I."/>
            <person name="McKenzie S.K."/>
            <person name="Li C."/>
            <person name="Hu H."/>
            <person name="Zhang G."/>
            <person name="Kronauer D.J."/>
        </authorList>
    </citation>
    <scope>NUCLEOTIDE SEQUENCE [LARGE SCALE GENOMIC DNA]</scope>
</reference>
<proteinExistence type="predicted"/>
<sequence length="79" mass="8371">RVHDGDDANKGERGAREALRTGVASHPCARELRTAGSQRAPPHNHDYTLGHGHVEDRDTHASAQANEPKCPTSGSAIPA</sequence>
<dbReference type="AlphaFoldDB" id="A0A026VT41"/>
<protein>
    <submittedName>
        <fullName evidence="2">Uncharacterized protein</fullName>
    </submittedName>
</protein>
<evidence type="ECO:0000256" key="1">
    <source>
        <dbReference type="SAM" id="MobiDB-lite"/>
    </source>
</evidence>
<gene>
    <name evidence="2" type="ORF">X777_01129</name>
</gene>
<feature type="compositionally biased region" description="Basic and acidic residues" evidence="1">
    <location>
        <begin position="1"/>
        <end position="19"/>
    </location>
</feature>
<evidence type="ECO:0000313" key="3">
    <source>
        <dbReference type="Proteomes" id="UP000053097"/>
    </source>
</evidence>
<feature type="region of interest" description="Disordered" evidence="1">
    <location>
        <begin position="1"/>
        <end position="79"/>
    </location>
</feature>
<feature type="compositionally biased region" description="Basic and acidic residues" evidence="1">
    <location>
        <begin position="43"/>
        <end position="60"/>
    </location>
</feature>
<accession>A0A026VT41</accession>
<evidence type="ECO:0000313" key="2">
    <source>
        <dbReference type="EMBL" id="EZA46835.1"/>
    </source>
</evidence>
<feature type="non-terminal residue" evidence="2">
    <location>
        <position position="79"/>
    </location>
</feature>